<evidence type="ECO:0000313" key="1">
    <source>
        <dbReference type="EMBL" id="KAG5478303.1"/>
    </source>
</evidence>
<comment type="caution">
    <text evidence="1">The sequence shown here is derived from an EMBL/GenBank/DDBJ whole genome shotgun (WGS) entry which is preliminary data.</text>
</comment>
<reference evidence="1 2" key="1">
    <citation type="submission" date="2021-02" db="EMBL/GenBank/DDBJ databases">
        <title>Leishmania (Mundinia) enrietti genome sequencing and assembly.</title>
        <authorList>
            <person name="Almutairi H."/>
            <person name="Gatherer D."/>
        </authorList>
    </citation>
    <scope>NUCLEOTIDE SEQUENCE [LARGE SCALE GENOMIC DNA]</scope>
    <source>
        <strain evidence="1">CUR178</strain>
    </source>
</reference>
<dbReference type="RefSeq" id="XP_067692768.1">
    <property type="nucleotide sequence ID" value="XM_067836713.1"/>
</dbReference>
<protein>
    <submittedName>
        <fullName evidence="1">Uncharacterized protein</fullName>
    </submittedName>
</protein>
<dbReference type="EMBL" id="JAFHKP010000024">
    <property type="protein sequence ID" value="KAG5478303.1"/>
    <property type="molecule type" value="Genomic_DNA"/>
</dbReference>
<keyword evidence="2" id="KW-1185">Reference proteome</keyword>
<dbReference type="AlphaFoldDB" id="A0A836HKG8"/>
<proteinExistence type="predicted"/>
<dbReference type="Proteomes" id="UP000674179">
    <property type="component" value="Chromosome 24"/>
</dbReference>
<name>A0A836HKG8_LEIEN</name>
<organism evidence="1 2">
    <name type="scientific">Leishmania enriettii</name>
    <dbReference type="NCBI Taxonomy" id="5663"/>
    <lineage>
        <taxon>Eukaryota</taxon>
        <taxon>Discoba</taxon>
        <taxon>Euglenozoa</taxon>
        <taxon>Kinetoplastea</taxon>
        <taxon>Metakinetoplastina</taxon>
        <taxon>Trypanosomatida</taxon>
        <taxon>Trypanosomatidae</taxon>
        <taxon>Leishmaniinae</taxon>
        <taxon>Leishmania</taxon>
    </lineage>
</organism>
<sequence>MRKLRGFEPHLQQSFCARAVSLTIGVAGRGVCAAEGLAHGDDALGPRKRGQQDCAKGAEF</sequence>
<accession>A0A836HKG8</accession>
<gene>
    <name evidence="1" type="ORF">CUR178_05018</name>
</gene>
<dbReference type="KEGG" id="lenr:94172223"/>
<evidence type="ECO:0000313" key="2">
    <source>
        <dbReference type="Proteomes" id="UP000674179"/>
    </source>
</evidence>
<dbReference type="GeneID" id="94172223"/>